<dbReference type="InterPro" id="IPR035437">
    <property type="entry name" value="SNase_OB-fold_sf"/>
</dbReference>
<dbReference type="Proteomes" id="UP000502706">
    <property type="component" value="Chromosome"/>
</dbReference>
<proteinExistence type="predicted"/>
<accession>A0A6G8PTV2</accession>
<dbReference type="InterPro" id="IPR007404">
    <property type="entry name" value="YdjM-like"/>
</dbReference>
<dbReference type="PANTHER" id="PTHR35531">
    <property type="entry name" value="INNER MEMBRANE PROTEIN YBCI-RELATED"/>
    <property type="match status" value="1"/>
</dbReference>
<protein>
    <submittedName>
        <fullName evidence="3">Nuclease</fullName>
    </submittedName>
</protein>
<evidence type="ECO:0000259" key="2">
    <source>
        <dbReference type="PROSITE" id="PS50830"/>
    </source>
</evidence>
<feature type="domain" description="TNase-like" evidence="2">
    <location>
        <begin position="178"/>
        <end position="330"/>
    </location>
</feature>
<keyword evidence="1" id="KW-0812">Transmembrane</keyword>
<name>A0A6G8PTV2_9ACTN</name>
<keyword evidence="4" id="KW-1185">Reference proteome</keyword>
<sequence length="337" mass="36979">MKVATHVVFAECCWFAASAVFDVHYETPSVLAAAVCSILPDADYPKSWLGHQLGAPSQWLHERFGHRSFLHSFVALLLVTALLGPLLWFLVGHPAPMVAVLVGYGSHLFADMMTLGGVQLFWPSRVIAVFPGRDEYRVVSGGNSERVFVAVALVLALLFYPVSRAGFDGLLHRMAGSDALYGEVVSVTDGDTVEVRAQNLTTQVRLIGVDTPETVDPEGPIGCFGPEASEHTKRVLREPQTDAEGDVLRPGRLVRLEIPRIGDSEDAYGRTLAYVWLDADGEGGEYEHLFNEDLLELGLARTTTFSHEYRREFERAMEEAKGEGAGLWGACPTVENY</sequence>
<dbReference type="PROSITE" id="PS50830">
    <property type="entry name" value="TNASE_3"/>
    <property type="match status" value="1"/>
</dbReference>
<evidence type="ECO:0000313" key="4">
    <source>
        <dbReference type="Proteomes" id="UP000502706"/>
    </source>
</evidence>
<dbReference type="GO" id="GO:0003676">
    <property type="term" value="F:nucleic acid binding"/>
    <property type="evidence" value="ECO:0007669"/>
    <property type="project" value="InterPro"/>
</dbReference>
<dbReference type="PROSITE" id="PS01123">
    <property type="entry name" value="TNASE_1"/>
    <property type="match status" value="1"/>
</dbReference>
<reference evidence="3 4" key="1">
    <citation type="submission" date="2019-10" db="EMBL/GenBank/DDBJ databases">
        <title>Rubrobacter sp nov SCSIO 52915 isolated from a deep-sea sediment in the South China Sea.</title>
        <authorList>
            <person name="Chen R.W."/>
        </authorList>
    </citation>
    <scope>NUCLEOTIDE SEQUENCE [LARGE SCALE GENOMIC DNA]</scope>
    <source>
        <strain evidence="3 4">SCSIO 52915</strain>
    </source>
</reference>
<dbReference type="EMBL" id="CP045121">
    <property type="protein sequence ID" value="QIN77512.1"/>
    <property type="molecule type" value="Genomic_DNA"/>
</dbReference>
<dbReference type="InterPro" id="IPR002071">
    <property type="entry name" value="Thermonucl_AS"/>
</dbReference>
<feature type="transmembrane region" description="Helical" evidence="1">
    <location>
        <begin position="98"/>
        <end position="122"/>
    </location>
</feature>
<dbReference type="RefSeq" id="WP_166398296.1">
    <property type="nucleotide sequence ID" value="NZ_CP045121.1"/>
</dbReference>
<dbReference type="SUPFAM" id="SSF50199">
    <property type="entry name" value="Staphylococcal nuclease"/>
    <property type="match status" value="1"/>
</dbReference>
<feature type="transmembrane region" description="Helical" evidence="1">
    <location>
        <begin position="69"/>
        <end position="91"/>
    </location>
</feature>
<gene>
    <name evidence="3" type="ORF">GBA65_02220</name>
</gene>
<dbReference type="KEGG" id="rmar:GBA65_02220"/>
<organism evidence="3 4">
    <name type="scientific">Rubrobacter marinus</name>
    <dbReference type="NCBI Taxonomy" id="2653852"/>
    <lineage>
        <taxon>Bacteria</taxon>
        <taxon>Bacillati</taxon>
        <taxon>Actinomycetota</taxon>
        <taxon>Rubrobacteria</taxon>
        <taxon>Rubrobacterales</taxon>
        <taxon>Rubrobacteraceae</taxon>
        <taxon>Rubrobacter</taxon>
    </lineage>
</organism>
<dbReference type="InterPro" id="IPR016071">
    <property type="entry name" value="Staphylococal_nuclease_OB-fold"/>
</dbReference>
<keyword evidence="1" id="KW-0472">Membrane</keyword>
<dbReference type="Gene3D" id="2.40.50.90">
    <property type="match status" value="1"/>
</dbReference>
<dbReference type="Pfam" id="PF00565">
    <property type="entry name" value="SNase"/>
    <property type="match status" value="1"/>
</dbReference>
<dbReference type="AlphaFoldDB" id="A0A6G8PTV2"/>
<feature type="transmembrane region" description="Helical" evidence="1">
    <location>
        <begin position="147"/>
        <end position="167"/>
    </location>
</feature>
<evidence type="ECO:0000313" key="3">
    <source>
        <dbReference type="EMBL" id="QIN77512.1"/>
    </source>
</evidence>
<dbReference type="SMART" id="SM00318">
    <property type="entry name" value="SNc"/>
    <property type="match status" value="1"/>
</dbReference>
<dbReference type="PANTHER" id="PTHR35531:SF1">
    <property type="entry name" value="INNER MEMBRANE PROTEIN YBCI-RELATED"/>
    <property type="match status" value="1"/>
</dbReference>
<keyword evidence="1" id="KW-1133">Transmembrane helix</keyword>
<dbReference type="Pfam" id="PF04307">
    <property type="entry name" value="YdjM"/>
    <property type="match status" value="1"/>
</dbReference>
<dbReference type="GO" id="GO:0004518">
    <property type="term" value="F:nuclease activity"/>
    <property type="evidence" value="ECO:0007669"/>
    <property type="project" value="InterPro"/>
</dbReference>
<evidence type="ECO:0000256" key="1">
    <source>
        <dbReference type="SAM" id="Phobius"/>
    </source>
</evidence>